<protein>
    <recommendedName>
        <fullName evidence="1">CsgH-like domain-containing protein</fullName>
    </recommendedName>
</protein>
<dbReference type="InterPro" id="IPR047726">
    <property type="entry name" value="CsgH_dom"/>
</dbReference>
<evidence type="ECO:0000313" key="2">
    <source>
        <dbReference type="EMBL" id="OIQ77747.1"/>
    </source>
</evidence>
<reference evidence="2" key="1">
    <citation type="submission" date="2016-10" db="EMBL/GenBank/DDBJ databases">
        <title>Sequence of Gallionella enrichment culture.</title>
        <authorList>
            <person name="Poehlein A."/>
            <person name="Muehling M."/>
            <person name="Daniel R."/>
        </authorList>
    </citation>
    <scope>NUCLEOTIDE SEQUENCE</scope>
</reference>
<organism evidence="2">
    <name type="scientific">mine drainage metagenome</name>
    <dbReference type="NCBI Taxonomy" id="410659"/>
    <lineage>
        <taxon>unclassified sequences</taxon>
        <taxon>metagenomes</taxon>
        <taxon>ecological metagenomes</taxon>
    </lineage>
</organism>
<dbReference type="AlphaFoldDB" id="A0A1J5QJQ8"/>
<dbReference type="Pfam" id="PF21112">
    <property type="entry name" value="CsgH"/>
    <property type="match status" value="1"/>
</dbReference>
<feature type="domain" description="CsgH-like" evidence="1">
    <location>
        <begin position="50"/>
        <end position="131"/>
    </location>
</feature>
<evidence type="ECO:0000259" key="1">
    <source>
        <dbReference type="Pfam" id="PF21112"/>
    </source>
</evidence>
<comment type="caution">
    <text evidence="2">The sequence shown here is derived from an EMBL/GenBank/DDBJ whole genome shotgun (WGS) entry which is preliminary data.</text>
</comment>
<proteinExistence type="predicted"/>
<dbReference type="NCBIfam" id="NF041112">
    <property type="entry name" value="chap_CsgH_alph"/>
    <property type="match status" value="1"/>
</dbReference>
<sequence length="141" mass="15154">MLKIDTSSRSFTNQDPQLMIKDEALRRLKRTFVIALLIFSGEKVHAMSTIQCEIKSRPVNNGSELTGVIWADQTTQGDYHFAVSSQGAGGTSNVVQSGLFALQPNEPKVIGAVVVNAGSGSSFSARLSVRSDEGVQCITHN</sequence>
<dbReference type="Gene3D" id="2.60.40.2420">
    <property type="match status" value="1"/>
</dbReference>
<dbReference type="InterPro" id="IPR048632">
    <property type="entry name" value="CsgH-like"/>
</dbReference>
<dbReference type="EMBL" id="MLJW01001545">
    <property type="protein sequence ID" value="OIQ77747.1"/>
    <property type="molecule type" value="Genomic_DNA"/>
</dbReference>
<name>A0A1J5QJQ8_9ZZZZ</name>
<gene>
    <name evidence="2" type="ORF">GALL_405580</name>
</gene>
<dbReference type="InterPro" id="IPR053722">
    <property type="entry name" value="Curli_assembly_CsgC/AgfC"/>
</dbReference>
<accession>A0A1J5QJQ8</accession>